<evidence type="ECO:0000256" key="8">
    <source>
        <dbReference type="ARBA" id="ARBA00022989"/>
    </source>
</evidence>
<dbReference type="NCBIfam" id="NF001454">
    <property type="entry name" value="PRK00315.1"/>
    <property type="match status" value="1"/>
</dbReference>
<keyword evidence="9 11" id="KW-0406">Ion transport</keyword>
<keyword evidence="4 11" id="KW-0812">Transmembrane</keyword>
<dbReference type="PANTHER" id="PTHR30042">
    <property type="entry name" value="POTASSIUM-TRANSPORTING ATPASE C CHAIN"/>
    <property type="match status" value="1"/>
</dbReference>
<evidence type="ECO:0000256" key="11">
    <source>
        <dbReference type="HAMAP-Rule" id="MF_00276"/>
    </source>
</evidence>
<sequence length="192" mass="20270">MFKLLRQSFLMLLVMTVITGVLYPLAATGLSRLAFAHQADGSLIERDGKPVGSALIGQSFDDPRYFWGRPSATAPNPYNASASSGSNQGPTNPALADAVKQRIAALQGADPGNHMPVPVDLVTASGSGLDPQISPAAAQYQVARVARLRRLDVAQVQALVRAHTQGRQLGVLGEPRVNVLGLNLALDALARR</sequence>
<dbReference type="NCBIfam" id="TIGR00681">
    <property type="entry name" value="kdpC"/>
    <property type="match status" value="1"/>
</dbReference>
<organism evidence="12 13">
    <name type="scientific">Dyella ginsengisoli</name>
    <dbReference type="NCBI Taxonomy" id="363848"/>
    <lineage>
        <taxon>Bacteria</taxon>
        <taxon>Pseudomonadati</taxon>
        <taxon>Pseudomonadota</taxon>
        <taxon>Gammaproteobacteria</taxon>
        <taxon>Lysobacterales</taxon>
        <taxon>Rhodanobacteraceae</taxon>
        <taxon>Dyella</taxon>
    </lineage>
</organism>
<accession>A0ABW8JWQ2</accession>
<keyword evidence="13" id="KW-1185">Reference proteome</keyword>
<evidence type="ECO:0000256" key="4">
    <source>
        <dbReference type="ARBA" id="ARBA00022692"/>
    </source>
</evidence>
<evidence type="ECO:0000256" key="10">
    <source>
        <dbReference type="ARBA" id="ARBA00023136"/>
    </source>
</evidence>
<comment type="function">
    <text evidence="11">Part of the high-affinity ATP-driven potassium transport (or Kdp) system, which catalyzes the hydrolysis of ATP coupled with the electrogenic transport of potassium into the cytoplasm. This subunit acts as a catalytic chaperone that increases the ATP-binding affinity of the ATP-hydrolyzing subunit KdpB by the formation of a transient KdpB/KdpC/ATP ternary complex.</text>
</comment>
<evidence type="ECO:0000256" key="3">
    <source>
        <dbReference type="ARBA" id="ARBA00022538"/>
    </source>
</evidence>
<keyword evidence="10 11" id="KW-0472">Membrane</keyword>
<dbReference type="PANTHER" id="PTHR30042:SF2">
    <property type="entry name" value="POTASSIUM-TRANSPORTING ATPASE KDPC SUBUNIT"/>
    <property type="match status" value="1"/>
</dbReference>
<evidence type="ECO:0000313" key="13">
    <source>
        <dbReference type="Proteomes" id="UP001620460"/>
    </source>
</evidence>
<evidence type="ECO:0000313" key="12">
    <source>
        <dbReference type="EMBL" id="MFK2904631.1"/>
    </source>
</evidence>
<keyword evidence="2 11" id="KW-1003">Cell membrane</keyword>
<dbReference type="Pfam" id="PF02669">
    <property type="entry name" value="KdpC"/>
    <property type="match status" value="1"/>
</dbReference>
<protein>
    <recommendedName>
        <fullName evidence="11">Potassium-transporting ATPase KdpC subunit</fullName>
    </recommendedName>
    <alternativeName>
        <fullName evidence="11">ATP phosphohydrolase [potassium-transporting] C chain</fullName>
    </alternativeName>
    <alternativeName>
        <fullName evidence="11">Potassium-binding and translocating subunit C</fullName>
    </alternativeName>
    <alternativeName>
        <fullName evidence="11">Potassium-translocating ATPase C chain</fullName>
    </alternativeName>
</protein>
<dbReference type="RefSeq" id="WP_404633337.1">
    <property type="nucleotide sequence ID" value="NZ_JADIKM010000003.1"/>
</dbReference>
<evidence type="ECO:0000256" key="5">
    <source>
        <dbReference type="ARBA" id="ARBA00022741"/>
    </source>
</evidence>
<comment type="similarity">
    <text evidence="11">Belongs to the KdpC family.</text>
</comment>
<proteinExistence type="inferred from homology"/>
<dbReference type="Proteomes" id="UP001620460">
    <property type="component" value="Unassembled WGS sequence"/>
</dbReference>
<evidence type="ECO:0000256" key="6">
    <source>
        <dbReference type="ARBA" id="ARBA00022840"/>
    </source>
</evidence>
<comment type="subunit">
    <text evidence="11">The system is composed of three essential subunits: KdpA, KdpB and KdpC.</text>
</comment>
<keyword evidence="6 11" id="KW-0067">ATP-binding</keyword>
<keyword evidence="1 11" id="KW-0813">Transport</keyword>
<evidence type="ECO:0000256" key="9">
    <source>
        <dbReference type="ARBA" id="ARBA00023065"/>
    </source>
</evidence>
<dbReference type="InterPro" id="IPR003820">
    <property type="entry name" value="KdpC"/>
</dbReference>
<dbReference type="PIRSF" id="PIRSF001296">
    <property type="entry name" value="K_ATPase_KdpC"/>
    <property type="match status" value="1"/>
</dbReference>
<keyword evidence="8 11" id="KW-1133">Transmembrane helix</keyword>
<dbReference type="EMBL" id="JADIKM010000003">
    <property type="protein sequence ID" value="MFK2904631.1"/>
    <property type="molecule type" value="Genomic_DNA"/>
</dbReference>
<dbReference type="HAMAP" id="MF_00276">
    <property type="entry name" value="KdpC"/>
    <property type="match status" value="1"/>
</dbReference>
<keyword evidence="3 11" id="KW-0633">Potassium transport</keyword>
<comment type="caution">
    <text evidence="12">The sequence shown here is derived from an EMBL/GenBank/DDBJ whole genome shotgun (WGS) entry which is preliminary data.</text>
</comment>
<comment type="subcellular location">
    <subcellularLocation>
        <location evidence="11">Cell membrane</location>
        <topology evidence="11">Single-pass membrane protein</topology>
    </subcellularLocation>
</comment>
<reference evidence="12 13" key="1">
    <citation type="submission" date="2020-10" db="EMBL/GenBank/DDBJ databases">
        <title>Phylogeny of dyella-like bacteria.</title>
        <authorList>
            <person name="Fu J."/>
        </authorList>
    </citation>
    <scope>NUCLEOTIDE SEQUENCE [LARGE SCALE GENOMIC DNA]</scope>
    <source>
        <strain evidence="12 13">Gsoil3046</strain>
    </source>
</reference>
<evidence type="ECO:0000256" key="1">
    <source>
        <dbReference type="ARBA" id="ARBA00022448"/>
    </source>
</evidence>
<evidence type="ECO:0000256" key="2">
    <source>
        <dbReference type="ARBA" id="ARBA00022475"/>
    </source>
</evidence>
<keyword evidence="5 11" id="KW-0547">Nucleotide-binding</keyword>
<gene>
    <name evidence="11 12" type="primary">kdpC</name>
    <name evidence="12" type="ORF">ISP17_11695</name>
</gene>
<evidence type="ECO:0000256" key="7">
    <source>
        <dbReference type="ARBA" id="ARBA00022958"/>
    </source>
</evidence>
<keyword evidence="7 11" id="KW-0630">Potassium</keyword>
<name>A0ABW8JWQ2_9GAMM</name>